<dbReference type="NCBIfam" id="TIGR01085">
    <property type="entry name" value="murE"/>
    <property type="match status" value="1"/>
</dbReference>
<keyword evidence="4" id="KW-0963">Cytoplasm</keyword>
<feature type="binding site" evidence="4">
    <location>
        <position position="53"/>
    </location>
    <ligand>
        <name>UDP-N-acetyl-alpha-D-muramoyl-L-alanyl-D-glutamate</name>
        <dbReference type="ChEBI" id="CHEBI:83900"/>
    </ligand>
</feature>
<dbReference type="InterPro" id="IPR013221">
    <property type="entry name" value="Mur_ligase_cen"/>
</dbReference>
<evidence type="ECO:0000259" key="7">
    <source>
        <dbReference type="Pfam" id="PF08245"/>
    </source>
</evidence>
<protein>
    <recommendedName>
        <fullName evidence="4">UDP-N-acetylmuramoyl-L-alanyl-D-glutamate--L-lysine ligase</fullName>
        <ecNumber evidence="4">6.3.2.7</ecNumber>
    </recommendedName>
    <alternativeName>
        <fullName evidence="4">L-lysine-adding enzyme</fullName>
    </alternativeName>
    <alternativeName>
        <fullName evidence="4">UDP-MurNAc-L-Ala-D-Glu:L-Lys ligase</fullName>
    </alternativeName>
    <alternativeName>
        <fullName evidence="4">UDP-MurNAc-tripeptide synthetase</fullName>
    </alternativeName>
    <alternativeName>
        <fullName evidence="4">UDP-N-acetylmuramyl-tripeptide synthetase</fullName>
    </alternativeName>
</protein>
<dbReference type="Gene3D" id="3.90.190.20">
    <property type="entry name" value="Mur ligase, C-terminal domain"/>
    <property type="match status" value="1"/>
</dbReference>
<evidence type="ECO:0000313" key="8">
    <source>
        <dbReference type="EMBL" id="OXM99454.1"/>
    </source>
</evidence>
<reference evidence="8 9" key="1">
    <citation type="submission" date="2017-05" db="EMBL/GenBank/DDBJ databases">
        <title>Bifidobacterium vansinderenii sp. nov.</title>
        <authorList>
            <person name="Lugli G.A."/>
            <person name="Duranti S."/>
            <person name="Mangifesta M."/>
        </authorList>
    </citation>
    <scope>NUCLEOTIDE SEQUENCE [LARGE SCALE GENOMIC DNA]</scope>
    <source>
        <strain evidence="8 9">Tam10B</strain>
    </source>
</reference>
<keyword evidence="4" id="KW-0460">Magnesium</keyword>
<dbReference type="GO" id="GO:0008360">
    <property type="term" value="P:regulation of cell shape"/>
    <property type="evidence" value="ECO:0007669"/>
    <property type="project" value="UniProtKB-KW"/>
</dbReference>
<organism evidence="8 9">
    <name type="scientific">Bifidobacterium vansinderenii</name>
    <dbReference type="NCBI Taxonomy" id="1984871"/>
    <lineage>
        <taxon>Bacteria</taxon>
        <taxon>Bacillati</taxon>
        <taxon>Actinomycetota</taxon>
        <taxon>Actinomycetes</taxon>
        <taxon>Bifidobacteriales</taxon>
        <taxon>Bifidobacteriaceae</taxon>
        <taxon>Bifidobacterium</taxon>
    </lineage>
</organism>
<dbReference type="SUPFAM" id="SSF53623">
    <property type="entry name" value="MurD-like peptide ligases, catalytic domain"/>
    <property type="match status" value="1"/>
</dbReference>
<feature type="binding site" evidence="4">
    <location>
        <begin position="130"/>
        <end position="136"/>
    </location>
    <ligand>
        <name>ATP</name>
        <dbReference type="ChEBI" id="CHEBI:30616"/>
    </ligand>
</feature>
<dbReference type="Gene3D" id="3.40.1390.10">
    <property type="entry name" value="MurE/MurF, N-terminal domain"/>
    <property type="match status" value="1"/>
</dbReference>
<gene>
    <name evidence="4" type="primary">murE</name>
    <name evidence="8" type="ORF">Tam10B_2201</name>
</gene>
<feature type="domain" description="Mur ligase central" evidence="7">
    <location>
        <begin position="128"/>
        <end position="339"/>
    </location>
</feature>
<dbReference type="InterPro" id="IPR004101">
    <property type="entry name" value="Mur_ligase_C"/>
</dbReference>
<comment type="caution">
    <text evidence="4">Lacks conserved residue(s) required for the propagation of feature annotation.</text>
</comment>
<comment type="similarity">
    <text evidence="1 4">Belongs to the MurCDEF family. MurE subfamily.</text>
</comment>
<dbReference type="GO" id="GO:0005737">
    <property type="term" value="C:cytoplasm"/>
    <property type="evidence" value="ECO:0007669"/>
    <property type="project" value="UniProtKB-SubCell"/>
</dbReference>
<feature type="binding site" evidence="4">
    <location>
        <position position="201"/>
    </location>
    <ligand>
        <name>UDP-N-acetyl-alpha-D-muramoyl-L-alanyl-D-glutamate</name>
        <dbReference type="ChEBI" id="CHEBI:83900"/>
    </ligand>
</feature>
<comment type="subcellular location">
    <subcellularLocation>
        <location evidence="4 5">Cytoplasm</location>
    </subcellularLocation>
</comment>
<dbReference type="GO" id="GO:0047482">
    <property type="term" value="F:UDP-N-acetylmuramoyl-L-alanyl-D-glutamate-L-lysine ligase activity"/>
    <property type="evidence" value="ECO:0007669"/>
    <property type="project" value="UniProtKB-UniRule"/>
</dbReference>
<dbReference type="Pfam" id="PF02875">
    <property type="entry name" value="Mur_ligase_C"/>
    <property type="match status" value="1"/>
</dbReference>
<dbReference type="InterPro" id="IPR005761">
    <property type="entry name" value="UDP-N-AcMur-Glu-dNH2Pim_ligase"/>
</dbReference>
<evidence type="ECO:0000256" key="2">
    <source>
        <dbReference type="ARBA" id="ARBA00022618"/>
    </source>
</evidence>
<dbReference type="GO" id="GO:0051301">
    <property type="term" value="P:cell division"/>
    <property type="evidence" value="ECO:0007669"/>
    <property type="project" value="UniProtKB-KW"/>
</dbReference>
<proteinExistence type="inferred from homology"/>
<evidence type="ECO:0000256" key="3">
    <source>
        <dbReference type="ARBA" id="ARBA00023306"/>
    </source>
</evidence>
<dbReference type="HAMAP" id="MF_00208">
    <property type="entry name" value="MurE"/>
    <property type="match status" value="1"/>
</dbReference>
<dbReference type="Gene3D" id="3.40.1190.10">
    <property type="entry name" value="Mur-like, catalytic domain"/>
    <property type="match status" value="1"/>
</dbReference>
<dbReference type="Pfam" id="PF08245">
    <property type="entry name" value="Mur_ligase_M"/>
    <property type="match status" value="1"/>
</dbReference>
<comment type="pathway">
    <text evidence="4 5">Cell wall biogenesis; peptidoglycan biosynthesis.</text>
</comment>
<dbReference type="SUPFAM" id="SSF53244">
    <property type="entry name" value="MurD-like peptide ligases, peptide-binding domain"/>
    <property type="match status" value="1"/>
</dbReference>
<sequence>MESNRSGLCLASAVDLLARHGLLREIIVGDAWTLNAHDLPHSETPFTGITYDTREVRPGSLLFVKGRFEPEFLDGIDDKGLSCYVAETDYEDRTAAPGLIVNDVHKAMSLLSAEFFGRPQDSLTVVGITGTKGKTTTNYFAHAILNAYSDGHAAMMSSIAVCLDGRTWEPSHLTTPESLDAFRMMRTAVDNGMKYLVMEVSSQAYKVHRVHGLTFDVGAFLNISPDHISPIEHPTFEDYFHCKRQIIANSRAMVIGADSDHLGLLLQDAERHDVAVTTFGIDAADGGHESQTNVDVIMTPDPSRKTGFDLVYQGGTQSFELDMLGEFNFLNAASAVALALRVGVPFDDPAMHAIERVQVPGRMERFVGDNGLHVYVDFAHNYLSTKALVDEMLRVYGERDPRITLVAGTTGGKAIDRREGIVKGALGRAESFVFTLDDPNFEDPRKICEEMASFVSDESARVQIIVDREQAIVTAIREARESVDRDGRFNIVLVIGKGHETRNIIDGKAVYWPGDATIVRRELGLD</sequence>
<comment type="function">
    <text evidence="4">Catalyzes the addition of L-lysine to the nucleotide precursor UDP-N-acetylmuramoyl-L-alanyl-D-glutamate (UMAG) in the biosynthesis of bacterial cell-wall peptidoglycan.</text>
</comment>
<keyword evidence="3 4" id="KW-0131">Cell cycle</keyword>
<dbReference type="GO" id="GO:0005524">
    <property type="term" value="F:ATP binding"/>
    <property type="evidence" value="ECO:0007669"/>
    <property type="project" value="UniProtKB-UniRule"/>
</dbReference>
<comment type="catalytic activity">
    <reaction evidence="4">
        <text>UDP-N-acetyl-alpha-D-muramoyl-L-alanyl-D-glutamate + L-lysine + ATP = UDP-N-acetyl-alpha-D-muramoyl-L-alanyl-gamma-D-glutamyl-L-lysine + ADP + phosphate + H(+)</text>
        <dbReference type="Rhea" id="RHEA:17969"/>
        <dbReference type="ChEBI" id="CHEBI:15378"/>
        <dbReference type="ChEBI" id="CHEBI:30616"/>
        <dbReference type="ChEBI" id="CHEBI:32551"/>
        <dbReference type="ChEBI" id="CHEBI:43474"/>
        <dbReference type="ChEBI" id="CHEBI:83900"/>
        <dbReference type="ChEBI" id="CHEBI:83903"/>
        <dbReference type="ChEBI" id="CHEBI:456216"/>
        <dbReference type="EC" id="6.3.2.7"/>
    </reaction>
</comment>
<dbReference type="AlphaFoldDB" id="A0A229VV02"/>
<evidence type="ECO:0000259" key="6">
    <source>
        <dbReference type="Pfam" id="PF02875"/>
    </source>
</evidence>
<accession>A0A229VV02</accession>
<dbReference type="PANTHER" id="PTHR23135">
    <property type="entry name" value="MUR LIGASE FAMILY MEMBER"/>
    <property type="match status" value="1"/>
</dbReference>
<comment type="caution">
    <text evidence="8">The sequence shown here is derived from an EMBL/GenBank/DDBJ whole genome shotgun (WGS) entry which is preliminary data.</text>
</comment>
<evidence type="ECO:0000256" key="4">
    <source>
        <dbReference type="HAMAP-Rule" id="MF_00208"/>
    </source>
</evidence>
<evidence type="ECO:0000313" key="9">
    <source>
        <dbReference type="Proteomes" id="UP000215433"/>
    </source>
</evidence>
<dbReference type="GO" id="GO:0009252">
    <property type="term" value="P:peptidoglycan biosynthetic process"/>
    <property type="evidence" value="ECO:0007669"/>
    <property type="project" value="UniProtKB-UniRule"/>
</dbReference>
<evidence type="ECO:0000256" key="1">
    <source>
        <dbReference type="ARBA" id="ARBA00005898"/>
    </source>
</evidence>
<dbReference type="EC" id="6.3.2.7" evidence="4"/>
<comment type="PTM">
    <text evidence="4">Carboxylation is probably crucial for Mg(2+) binding and, consequently, for the gamma-phosphate positioning of ATP.</text>
</comment>
<feature type="modified residue" description="N6-carboxylysine" evidence="4">
    <location>
        <position position="243"/>
    </location>
</feature>
<keyword evidence="9" id="KW-1185">Reference proteome</keyword>
<dbReference type="InterPro" id="IPR035911">
    <property type="entry name" value="MurE/MurF_N"/>
</dbReference>
<dbReference type="UniPathway" id="UPA00219"/>
<keyword evidence="2 4" id="KW-0132">Cell division</keyword>
<keyword evidence="4 5" id="KW-0133">Cell shape</keyword>
<keyword evidence="4 8" id="KW-0436">Ligase</keyword>
<dbReference type="OrthoDB" id="9800958at2"/>
<dbReference type="GO" id="GO:0071555">
    <property type="term" value="P:cell wall organization"/>
    <property type="evidence" value="ECO:0007669"/>
    <property type="project" value="UniProtKB-KW"/>
</dbReference>
<dbReference type="SUPFAM" id="SSF63418">
    <property type="entry name" value="MurE/MurF N-terminal domain"/>
    <property type="match status" value="1"/>
</dbReference>
<dbReference type="RefSeq" id="WP_093961431.1">
    <property type="nucleotide sequence ID" value="NZ_NEWD01000038.1"/>
</dbReference>
<dbReference type="EMBL" id="NEWD01000038">
    <property type="protein sequence ID" value="OXM99454.1"/>
    <property type="molecule type" value="Genomic_DNA"/>
</dbReference>
<keyword evidence="4 5" id="KW-0573">Peptidoglycan synthesis</keyword>
<feature type="domain" description="Mur ligase C-terminal" evidence="6">
    <location>
        <begin position="361"/>
        <end position="498"/>
    </location>
</feature>
<dbReference type="InterPro" id="IPR036615">
    <property type="entry name" value="Mur_ligase_C_dom_sf"/>
</dbReference>
<feature type="binding site" evidence="4">
    <location>
        <begin position="174"/>
        <end position="175"/>
    </location>
    <ligand>
        <name>UDP-N-acetyl-alpha-D-muramoyl-L-alanyl-D-glutamate</name>
        <dbReference type="ChEBI" id="CHEBI:83900"/>
    </ligand>
</feature>
<keyword evidence="4 5" id="KW-0961">Cell wall biogenesis/degradation</keyword>
<evidence type="ECO:0000256" key="5">
    <source>
        <dbReference type="RuleBase" id="RU004135"/>
    </source>
</evidence>
<dbReference type="Proteomes" id="UP000215433">
    <property type="component" value="Unassembled WGS sequence"/>
</dbReference>
<dbReference type="PANTHER" id="PTHR23135:SF4">
    <property type="entry name" value="UDP-N-ACETYLMURAMOYL-L-ALANYL-D-GLUTAMATE--2,6-DIAMINOPIMELATE LIGASE MURE HOMOLOG, CHLOROPLASTIC"/>
    <property type="match status" value="1"/>
</dbReference>
<dbReference type="InterPro" id="IPR036565">
    <property type="entry name" value="Mur-like_cat_sf"/>
</dbReference>
<comment type="cofactor">
    <cofactor evidence="4">
        <name>Mg(2+)</name>
        <dbReference type="ChEBI" id="CHEBI:18420"/>
    </cofactor>
</comment>
<feature type="short sequence motif" description="L-lysine recognition motif" evidence="4">
    <location>
        <begin position="437"/>
        <end position="440"/>
    </location>
</feature>
<feature type="binding site" evidence="4">
    <location>
        <position position="209"/>
    </location>
    <ligand>
        <name>UDP-N-acetyl-alpha-D-muramoyl-L-alanyl-D-glutamate</name>
        <dbReference type="ChEBI" id="CHEBI:83900"/>
    </ligand>
</feature>
<keyword evidence="4" id="KW-0067">ATP-binding</keyword>
<name>A0A229VV02_9BIFI</name>
<keyword evidence="4" id="KW-0547">Nucleotide-binding</keyword>
<dbReference type="GO" id="GO:0000287">
    <property type="term" value="F:magnesium ion binding"/>
    <property type="evidence" value="ECO:0007669"/>
    <property type="project" value="UniProtKB-UniRule"/>
</dbReference>